<keyword evidence="1" id="KW-0808">Transferase</keyword>
<keyword evidence="2" id="KW-0012">Acyltransferase</keyword>
<reference evidence="5" key="1">
    <citation type="submission" date="2015-08" db="EMBL/GenBank/DDBJ databases">
        <authorList>
            <person name="Babu N.S."/>
            <person name="Beckwith C.J."/>
            <person name="Beseler K.G."/>
            <person name="Brison A."/>
            <person name="Carone J.V."/>
            <person name="Caskin T.P."/>
            <person name="Diamond M."/>
            <person name="Durham M.E."/>
            <person name="Foxe J.M."/>
            <person name="Go M."/>
            <person name="Henderson B.A."/>
            <person name="Jones I.B."/>
            <person name="McGettigan J.A."/>
            <person name="Micheletti S.J."/>
            <person name="Nasrallah M.E."/>
            <person name="Ortiz D."/>
            <person name="Piller C.R."/>
            <person name="Privatt S.R."/>
            <person name="Schneider S.L."/>
            <person name="Sharp S."/>
            <person name="Smith T.C."/>
            <person name="Stanton J.D."/>
            <person name="Ullery H.E."/>
            <person name="Wilson R.J."/>
            <person name="Serrano M.G."/>
            <person name="Buck G."/>
            <person name="Lee V."/>
            <person name="Wang Y."/>
            <person name="Carvalho R."/>
            <person name="Voegtly L."/>
            <person name="Shi R."/>
            <person name="Duckworth R."/>
            <person name="Johnson A."/>
            <person name="Loviza R."/>
            <person name="Walstead R."/>
            <person name="Shah Z."/>
            <person name="Kiflezghi M."/>
            <person name="Wade K."/>
            <person name="Ball S.L."/>
            <person name="Bradley K.W."/>
            <person name="Asai D.J."/>
            <person name="Bowman C.A."/>
            <person name="Russell D.A."/>
            <person name="Pope W.H."/>
            <person name="Jacobs-Sera D."/>
            <person name="Hendrix R.W."/>
            <person name="Hatfull G.F."/>
        </authorList>
    </citation>
    <scope>NUCLEOTIDE SEQUENCE</scope>
</reference>
<dbReference type="InterPro" id="IPR013747">
    <property type="entry name" value="ACP_syn_III_C"/>
</dbReference>
<proteinExistence type="predicted"/>
<dbReference type="Pfam" id="PF08541">
    <property type="entry name" value="ACP_syn_III_C"/>
    <property type="match status" value="1"/>
</dbReference>
<sequence>MERTGASARVNRWDLLVNGNTTHRFGNAAILAVSNVDASQIVTSAELDERLAPTLKRVGLRPGLLERLAGIKSRRWWEAGTTFVDGAATAAAKAIGESGVDPANIGLMVNTSVSRVHLEPATAVAVHHAVGLPTSCQNFDITNACLGFVNGMELAASMIDGGFVDYALVVDGEDARPVQEATIEKLLRPETTARDVLSQFATLTLGSGAAAMVLGRADQHPEGHRIVAGVSRAGTEHHDLCIGDNGVMETDLKGLLDAGLALSTDLWKEAAPEFGWAEGMDRYIIHQVSQVHTDALCKRLEIDPTLVPRSFPERGNIGPVSVPFTLATQADTLSGGDRVLLMGIGSGLNASVLELVW</sequence>
<evidence type="ECO:0000259" key="3">
    <source>
        <dbReference type="Pfam" id="PF08541"/>
    </source>
</evidence>
<dbReference type="PANTHER" id="PTHR34069:SF3">
    <property type="entry name" value="ACYL-COA:ACYL-COA ALKYLTRANSFERASE"/>
    <property type="match status" value="1"/>
</dbReference>
<gene>
    <name evidence="5" type="ORF">NOCA2790026</name>
</gene>
<name>A0A2P2CHK8_9ZZZZ</name>
<dbReference type="Pfam" id="PF08545">
    <property type="entry name" value="ACP_syn_III"/>
    <property type="match status" value="1"/>
</dbReference>
<dbReference type="Gene3D" id="3.40.47.10">
    <property type="match status" value="2"/>
</dbReference>
<dbReference type="GO" id="GO:0006633">
    <property type="term" value="P:fatty acid biosynthetic process"/>
    <property type="evidence" value="ECO:0007669"/>
    <property type="project" value="InterPro"/>
</dbReference>
<evidence type="ECO:0000259" key="4">
    <source>
        <dbReference type="Pfam" id="PF08545"/>
    </source>
</evidence>
<dbReference type="GO" id="GO:0044550">
    <property type="term" value="P:secondary metabolite biosynthetic process"/>
    <property type="evidence" value="ECO:0007669"/>
    <property type="project" value="TreeGrafter"/>
</dbReference>
<dbReference type="InterPro" id="IPR016039">
    <property type="entry name" value="Thiolase-like"/>
</dbReference>
<dbReference type="InterPro" id="IPR013751">
    <property type="entry name" value="ACP_syn_III_N"/>
</dbReference>
<dbReference type="AlphaFoldDB" id="A0A2P2CHK8"/>
<feature type="domain" description="Beta-ketoacyl-[acyl-carrier-protein] synthase III N-terminal" evidence="4">
    <location>
        <begin position="139"/>
        <end position="224"/>
    </location>
</feature>
<evidence type="ECO:0000256" key="2">
    <source>
        <dbReference type="ARBA" id="ARBA00023315"/>
    </source>
</evidence>
<protein>
    <submittedName>
        <fullName evidence="5">3-Oxoacyl-(Acyl-carrier-protein (ACP)) synthase III domain protein</fullName>
    </submittedName>
</protein>
<evidence type="ECO:0000313" key="5">
    <source>
        <dbReference type="EMBL" id="CUR60482.1"/>
    </source>
</evidence>
<organism evidence="5">
    <name type="scientific">metagenome</name>
    <dbReference type="NCBI Taxonomy" id="256318"/>
    <lineage>
        <taxon>unclassified sequences</taxon>
        <taxon>metagenomes</taxon>
    </lineage>
</organism>
<dbReference type="EMBL" id="CZKA01000077">
    <property type="protein sequence ID" value="CUR60482.1"/>
    <property type="molecule type" value="Genomic_DNA"/>
</dbReference>
<accession>A0A2P2CHK8</accession>
<dbReference type="PANTHER" id="PTHR34069">
    <property type="entry name" value="3-OXOACYL-[ACYL-CARRIER-PROTEIN] SYNTHASE 3"/>
    <property type="match status" value="1"/>
</dbReference>
<dbReference type="GO" id="GO:0004315">
    <property type="term" value="F:3-oxoacyl-[acyl-carrier-protein] synthase activity"/>
    <property type="evidence" value="ECO:0007669"/>
    <property type="project" value="InterPro"/>
</dbReference>
<dbReference type="NCBIfam" id="NF006720">
    <property type="entry name" value="PRK09258.1"/>
    <property type="match status" value="1"/>
</dbReference>
<feature type="domain" description="Beta-ketoacyl-[acyl-carrier-protein] synthase III C-terminal" evidence="3">
    <location>
        <begin position="279"/>
        <end position="351"/>
    </location>
</feature>
<dbReference type="SUPFAM" id="SSF53901">
    <property type="entry name" value="Thiolase-like"/>
    <property type="match status" value="1"/>
</dbReference>
<evidence type="ECO:0000256" key="1">
    <source>
        <dbReference type="ARBA" id="ARBA00022679"/>
    </source>
</evidence>